<sequence length="470" mass="51421">MSSTVKGVLVRSAANAVHTRKLLKEKYGYADQIDHLFRANPSSIRVSRWSGQVGVIRSQANKFSNSNPKPKREPNILSQAILTPVSDPTSTTKKRVFTFGKGRSEGNKGMKSLLGGKGANLAEMASIGLSVPPGLTISTEACQEYQQIGKKLPQGLWEEILEGLRIVEDDMGAFLGDPSKPLLLSVRSGAAISMPGMMDTVLNLGLNDEVVGGLAAKSGERFAYDSFRRFLDMFGDVVMGIPHSLFEEKLENMKNEKGINLDTDLTASDLKELVEQYKDVYVEAKGEKFPSDPKKQLELAVKAVFDSWDCPRAIKYRSINHITGLKGTAVNIQCMSIKLSLMVLLLGVGIATITDLQLNILGSILSLLAVVTTCIAQIMTNTIQKKFKVSSTQLLYQSCPYQAMTLLISGPFLDRLLTNQNVFSFNYTPKLVLKDTESDSLLHDETGTGTLNDVDVPKAPAWKSDKDLHA</sequence>
<comment type="caution">
    <text evidence="4">The sequence shown here is derived from an EMBL/GenBank/DDBJ whole genome shotgun (WGS) entry which is preliminary data.</text>
</comment>
<dbReference type="EMBL" id="JBFOLK010000002">
    <property type="protein sequence ID" value="KAL2534559.1"/>
    <property type="molecule type" value="Genomic_DNA"/>
</dbReference>
<protein>
    <submittedName>
        <fullName evidence="4">Pyruvate</fullName>
    </submittedName>
</protein>
<dbReference type="InterPro" id="IPR010121">
    <property type="entry name" value="Pyruvate_phosphate_dikinase"/>
</dbReference>
<dbReference type="InterPro" id="IPR013815">
    <property type="entry name" value="ATP_grasp_subdomain_1"/>
</dbReference>
<evidence type="ECO:0000259" key="3">
    <source>
        <dbReference type="Pfam" id="PF01326"/>
    </source>
</evidence>
<dbReference type="PANTHER" id="PTHR22931">
    <property type="entry name" value="PHOSPHOENOLPYRUVATE DIKINASE-RELATED"/>
    <property type="match status" value="1"/>
</dbReference>
<dbReference type="AlphaFoldDB" id="A0ABD1VB68"/>
<dbReference type="SUPFAM" id="SSF56059">
    <property type="entry name" value="Glutathione synthetase ATP-binding domain-like"/>
    <property type="match status" value="1"/>
</dbReference>
<feature type="transmembrane region" description="Helical" evidence="2">
    <location>
        <begin position="335"/>
        <end position="354"/>
    </location>
</feature>
<name>A0ABD1VB68_9LAMI</name>
<dbReference type="Proteomes" id="UP001604336">
    <property type="component" value="Unassembled WGS sequence"/>
</dbReference>
<evidence type="ECO:0000256" key="2">
    <source>
        <dbReference type="SAM" id="Phobius"/>
    </source>
</evidence>
<feature type="domain" description="Pyruvate phosphate dikinase AMP/ATP-binding" evidence="3">
    <location>
        <begin position="112"/>
        <end position="149"/>
    </location>
</feature>
<gene>
    <name evidence="4" type="ORF">Adt_07910</name>
</gene>
<keyword evidence="2" id="KW-0812">Transmembrane</keyword>
<evidence type="ECO:0000313" key="4">
    <source>
        <dbReference type="EMBL" id="KAL2534559.1"/>
    </source>
</evidence>
<comment type="similarity">
    <text evidence="1">Belongs to the PEP-utilizing enzyme family.</text>
</comment>
<proteinExistence type="inferred from homology"/>
<keyword evidence="2" id="KW-1133">Transmembrane helix</keyword>
<keyword evidence="5" id="KW-1185">Reference proteome</keyword>
<feature type="transmembrane region" description="Helical" evidence="2">
    <location>
        <begin position="360"/>
        <end position="379"/>
    </location>
</feature>
<dbReference type="InterPro" id="IPR002192">
    <property type="entry name" value="PPDK_AMP/ATP-bd"/>
</dbReference>
<reference evidence="5" key="1">
    <citation type="submission" date="2024-07" db="EMBL/GenBank/DDBJ databases">
        <title>Two chromosome-level genome assemblies of Korean endemic species Abeliophyllum distichum and Forsythia ovata (Oleaceae).</title>
        <authorList>
            <person name="Jang H."/>
        </authorList>
    </citation>
    <scope>NUCLEOTIDE SEQUENCE [LARGE SCALE GENOMIC DNA]</scope>
</reference>
<dbReference type="Gene3D" id="1.20.80.30">
    <property type="match status" value="1"/>
</dbReference>
<feature type="domain" description="Pyruvate phosphate dikinase AMP/ATP-binding" evidence="3">
    <location>
        <begin position="152"/>
        <end position="336"/>
    </location>
</feature>
<dbReference type="Pfam" id="PF01326">
    <property type="entry name" value="PPDK_N"/>
    <property type="match status" value="2"/>
</dbReference>
<evidence type="ECO:0000256" key="1">
    <source>
        <dbReference type="ARBA" id="ARBA00007837"/>
    </source>
</evidence>
<keyword evidence="4" id="KW-0670">Pyruvate</keyword>
<evidence type="ECO:0000313" key="5">
    <source>
        <dbReference type="Proteomes" id="UP001604336"/>
    </source>
</evidence>
<dbReference type="Gene3D" id="3.30.1490.20">
    <property type="entry name" value="ATP-grasp fold, A domain"/>
    <property type="match status" value="1"/>
</dbReference>
<organism evidence="4 5">
    <name type="scientific">Abeliophyllum distichum</name>
    <dbReference type="NCBI Taxonomy" id="126358"/>
    <lineage>
        <taxon>Eukaryota</taxon>
        <taxon>Viridiplantae</taxon>
        <taxon>Streptophyta</taxon>
        <taxon>Embryophyta</taxon>
        <taxon>Tracheophyta</taxon>
        <taxon>Spermatophyta</taxon>
        <taxon>Magnoliopsida</taxon>
        <taxon>eudicotyledons</taxon>
        <taxon>Gunneridae</taxon>
        <taxon>Pentapetalae</taxon>
        <taxon>asterids</taxon>
        <taxon>lamiids</taxon>
        <taxon>Lamiales</taxon>
        <taxon>Oleaceae</taxon>
        <taxon>Forsythieae</taxon>
        <taxon>Abeliophyllum</taxon>
    </lineage>
</organism>
<accession>A0ABD1VB68</accession>
<keyword evidence="2" id="KW-0472">Membrane</keyword>
<dbReference type="PANTHER" id="PTHR22931:SF9">
    <property type="entry name" value="PYRUVATE, PHOSPHATE DIKINASE 1, CHLOROPLASTIC"/>
    <property type="match status" value="1"/>
</dbReference>